<dbReference type="InterPro" id="IPR002942">
    <property type="entry name" value="S4_RNA-bd"/>
</dbReference>
<dbReference type="GO" id="GO:0015935">
    <property type="term" value="C:small ribosomal subunit"/>
    <property type="evidence" value="ECO:0007669"/>
    <property type="project" value="TreeGrafter"/>
</dbReference>
<evidence type="ECO:0000259" key="9">
    <source>
        <dbReference type="SMART" id="SM00363"/>
    </source>
</evidence>
<keyword evidence="5" id="KW-0687">Ribonucleoprotein</keyword>
<dbReference type="Gene3D" id="3.10.290.10">
    <property type="entry name" value="RNA-binding S4 domain"/>
    <property type="match status" value="1"/>
</dbReference>
<evidence type="ECO:0000256" key="1">
    <source>
        <dbReference type="ARBA" id="ARBA00007465"/>
    </source>
</evidence>
<organism evidence="10 11">
    <name type="scientific">Micromonospora globispora</name>
    <dbReference type="NCBI Taxonomy" id="1450148"/>
    <lineage>
        <taxon>Bacteria</taxon>
        <taxon>Bacillati</taxon>
        <taxon>Actinomycetota</taxon>
        <taxon>Actinomycetes</taxon>
        <taxon>Micromonosporales</taxon>
        <taxon>Micromonosporaceae</taxon>
        <taxon>Micromonospora</taxon>
    </lineage>
</organism>
<evidence type="ECO:0000256" key="3">
    <source>
        <dbReference type="ARBA" id="ARBA00022884"/>
    </source>
</evidence>
<name>A0A317K3L2_9ACTN</name>
<sequence>MAVRTTVRPSPEDVFPLHPAYGFRLRRQRHPVGVRGGPRRAPRGYRLPDAERHQVRAAYELRERQLARALATAARQPGDAAENLVGQLEQRMDALVHRAGFARSVDEARDLIGHNTFTVDGGKVNWSSYLVRPGQTIEVRPDRRCRAPVAVAVADHADGNAPPYLEVRSDRFTATLAREPQQQEVPALRDVSLAVQSPEGSPR</sequence>
<dbReference type="CDD" id="cd00165">
    <property type="entry name" value="S4"/>
    <property type="match status" value="1"/>
</dbReference>
<protein>
    <recommendedName>
        <fullName evidence="6">Small ribosomal subunit protein uS4</fullName>
    </recommendedName>
</protein>
<dbReference type="AlphaFoldDB" id="A0A317K3L2"/>
<evidence type="ECO:0000256" key="2">
    <source>
        <dbReference type="ARBA" id="ARBA00022730"/>
    </source>
</evidence>
<feature type="region of interest" description="Disordered" evidence="8">
    <location>
        <begin position="178"/>
        <end position="203"/>
    </location>
</feature>
<accession>A0A317K3L2</accession>
<feature type="domain" description="RNA-binding S4" evidence="9">
    <location>
        <begin position="90"/>
        <end position="152"/>
    </location>
</feature>
<evidence type="ECO:0000256" key="7">
    <source>
        <dbReference type="PROSITE-ProRule" id="PRU00182"/>
    </source>
</evidence>
<keyword evidence="11" id="KW-1185">Reference proteome</keyword>
<dbReference type="PANTHER" id="PTHR11831:SF4">
    <property type="entry name" value="SMALL RIBOSOMAL SUBUNIT PROTEIN US4M"/>
    <property type="match status" value="1"/>
</dbReference>
<evidence type="ECO:0000256" key="6">
    <source>
        <dbReference type="ARBA" id="ARBA00035254"/>
    </source>
</evidence>
<dbReference type="GO" id="GO:0019843">
    <property type="term" value="F:rRNA binding"/>
    <property type="evidence" value="ECO:0007669"/>
    <property type="project" value="UniProtKB-KW"/>
</dbReference>
<gene>
    <name evidence="10" type="ORF">DLJ46_14610</name>
</gene>
<dbReference type="GO" id="GO:0003735">
    <property type="term" value="F:structural constituent of ribosome"/>
    <property type="evidence" value="ECO:0007669"/>
    <property type="project" value="TreeGrafter"/>
</dbReference>
<dbReference type="SUPFAM" id="SSF55174">
    <property type="entry name" value="Alpha-L RNA-binding motif"/>
    <property type="match status" value="1"/>
</dbReference>
<dbReference type="NCBIfam" id="NF003717">
    <property type="entry name" value="PRK05327.1"/>
    <property type="match status" value="1"/>
</dbReference>
<proteinExistence type="inferred from homology"/>
<dbReference type="FunFam" id="3.10.290.10:FF:000001">
    <property type="entry name" value="30S ribosomal protein S4"/>
    <property type="match status" value="1"/>
</dbReference>
<keyword evidence="2" id="KW-0699">rRNA-binding</keyword>
<dbReference type="GO" id="GO:0042274">
    <property type="term" value="P:ribosomal small subunit biogenesis"/>
    <property type="evidence" value="ECO:0007669"/>
    <property type="project" value="TreeGrafter"/>
</dbReference>
<dbReference type="PANTHER" id="PTHR11831">
    <property type="entry name" value="30S 40S RIBOSOMAL PROTEIN"/>
    <property type="match status" value="1"/>
</dbReference>
<evidence type="ECO:0000313" key="10">
    <source>
        <dbReference type="EMBL" id="PWU47461.1"/>
    </source>
</evidence>
<dbReference type="Gene3D" id="1.10.1050.10">
    <property type="entry name" value="Ribosomal Protein S4 Delta 41, Chain A, domain 1"/>
    <property type="match status" value="1"/>
</dbReference>
<dbReference type="PROSITE" id="PS50889">
    <property type="entry name" value="S4"/>
    <property type="match status" value="1"/>
</dbReference>
<feature type="compositionally biased region" description="Polar residues" evidence="8">
    <location>
        <begin position="194"/>
        <end position="203"/>
    </location>
</feature>
<evidence type="ECO:0000313" key="11">
    <source>
        <dbReference type="Proteomes" id="UP000245683"/>
    </source>
</evidence>
<evidence type="ECO:0000256" key="8">
    <source>
        <dbReference type="SAM" id="MobiDB-lite"/>
    </source>
</evidence>
<comment type="caution">
    <text evidence="10">The sequence shown here is derived from an EMBL/GenBank/DDBJ whole genome shotgun (WGS) entry which is preliminary data.</text>
</comment>
<dbReference type="InterPro" id="IPR022801">
    <property type="entry name" value="Ribosomal_uS4"/>
</dbReference>
<dbReference type="Pfam" id="PF01479">
    <property type="entry name" value="S4"/>
    <property type="match status" value="1"/>
</dbReference>
<keyword evidence="3 7" id="KW-0694">RNA-binding</keyword>
<reference evidence="11" key="1">
    <citation type="submission" date="2018-05" db="EMBL/GenBank/DDBJ databases">
        <title>Micromonospora globispora sp. nov. and Micromonospora rugosa sp. nov., isolated from marine sediment.</title>
        <authorList>
            <person name="Carro L."/>
            <person name="Aysel V."/>
            <person name="Cetin D."/>
            <person name="Igual J.M."/>
            <person name="Klenk H.-P."/>
            <person name="Trujillo M.E."/>
            <person name="Sahin N."/>
        </authorList>
    </citation>
    <scope>NUCLEOTIDE SEQUENCE [LARGE SCALE GENOMIC DNA]</scope>
    <source>
        <strain evidence="11">S2904</strain>
    </source>
</reference>
<dbReference type="RefSeq" id="WP_109945203.1">
    <property type="nucleotide sequence ID" value="NZ_QGSV01000188.1"/>
</dbReference>
<evidence type="ECO:0000256" key="4">
    <source>
        <dbReference type="ARBA" id="ARBA00022980"/>
    </source>
</evidence>
<comment type="similarity">
    <text evidence="1">Belongs to the universal ribosomal protein uS4 family.</text>
</comment>
<dbReference type="OrthoDB" id="9803672at2"/>
<dbReference type="InterPro" id="IPR036986">
    <property type="entry name" value="S4_RNA-bd_sf"/>
</dbReference>
<keyword evidence="4 10" id="KW-0689">Ribosomal protein</keyword>
<dbReference type="SMART" id="SM00363">
    <property type="entry name" value="S4"/>
    <property type="match status" value="1"/>
</dbReference>
<dbReference type="Proteomes" id="UP000245683">
    <property type="component" value="Unassembled WGS sequence"/>
</dbReference>
<evidence type="ECO:0000256" key="5">
    <source>
        <dbReference type="ARBA" id="ARBA00023274"/>
    </source>
</evidence>
<dbReference type="EMBL" id="QGSV01000188">
    <property type="protein sequence ID" value="PWU47461.1"/>
    <property type="molecule type" value="Genomic_DNA"/>
</dbReference>